<evidence type="ECO:0000256" key="2">
    <source>
        <dbReference type="ARBA" id="ARBA00022448"/>
    </source>
</evidence>
<evidence type="ECO:0000256" key="6">
    <source>
        <dbReference type="ARBA" id="ARBA00022989"/>
    </source>
</evidence>
<evidence type="ECO:0000256" key="5">
    <source>
        <dbReference type="ARBA" id="ARBA00022692"/>
    </source>
</evidence>
<comment type="similarity">
    <text evidence="8">Belongs to the TRAP transporter small permease family.</text>
</comment>
<keyword evidence="7 9" id="KW-0472">Membrane</keyword>
<dbReference type="RefSeq" id="WP_035301295.1">
    <property type="nucleotide sequence ID" value="NZ_KN174161.1"/>
</dbReference>
<proteinExistence type="inferred from homology"/>
<feature type="transmembrane region" description="Helical" evidence="9">
    <location>
        <begin position="90"/>
        <end position="111"/>
    </location>
</feature>
<keyword evidence="12" id="KW-1185">Reference proteome</keyword>
<dbReference type="InterPro" id="IPR007387">
    <property type="entry name" value="TRAP_DctQ"/>
</dbReference>
<keyword evidence="3" id="KW-1003">Cell membrane</keyword>
<dbReference type="EMBL" id="ADLO01000018">
    <property type="protein sequence ID" value="KGF57054.1"/>
    <property type="molecule type" value="Genomic_DNA"/>
</dbReference>
<evidence type="ECO:0000256" key="1">
    <source>
        <dbReference type="ARBA" id="ARBA00004429"/>
    </source>
</evidence>
<evidence type="ECO:0000313" key="11">
    <source>
        <dbReference type="EMBL" id="KGF57054.1"/>
    </source>
</evidence>
<keyword evidence="6 9" id="KW-1133">Transmembrane helix</keyword>
<dbReference type="PATRIC" id="fig|742738.3.peg.498"/>
<accession>A0A096DHN4</accession>
<reference evidence="11 12" key="1">
    <citation type="submission" date="2011-08" db="EMBL/GenBank/DDBJ databases">
        <title>The Genome Sequence of Clostridium orbiscindens 1_3_50AFAA.</title>
        <authorList>
            <consortium name="The Broad Institute Genome Sequencing Platform"/>
            <person name="Earl A."/>
            <person name="Ward D."/>
            <person name="Feldgarden M."/>
            <person name="Gevers D."/>
            <person name="Daigneault M."/>
            <person name="Strauss J."/>
            <person name="Allen-Vercoe E."/>
            <person name="Young S.K."/>
            <person name="Zeng Q."/>
            <person name="Gargeya S."/>
            <person name="Fitzgerald M."/>
            <person name="Haas B."/>
            <person name="Abouelleil A."/>
            <person name="Alvarado L."/>
            <person name="Arachchi H.M."/>
            <person name="Berlin A."/>
            <person name="Brown A."/>
            <person name="Chapman S.B."/>
            <person name="Chen Z."/>
            <person name="Dunbar C."/>
            <person name="Freedman E."/>
            <person name="Gearin G."/>
            <person name="Gellesch M."/>
            <person name="Goldberg J."/>
            <person name="Griggs A."/>
            <person name="Gujja S."/>
            <person name="Heiman D."/>
            <person name="Howarth C."/>
            <person name="Larson L."/>
            <person name="Lui A."/>
            <person name="MacDonald P.J.P."/>
            <person name="Montmayeur A."/>
            <person name="Murphy C."/>
            <person name="Neiman D."/>
            <person name="Pearson M."/>
            <person name="Priest M."/>
            <person name="Roberts A."/>
            <person name="Saif S."/>
            <person name="Shea T."/>
            <person name="Shenoy N."/>
            <person name="Sisk P."/>
            <person name="Stolte C."/>
            <person name="Sykes S."/>
            <person name="Wortman J."/>
            <person name="Nusbaum C."/>
            <person name="Birren B."/>
        </authorList>
    </citation>
    <scope>NUCLEOTIDE SEQUENCE [LARGE SCALE GENOMIC DNA]</scope>
    <source>
        <strain evidence="11 12">1_3_50AFAA</strain>
    </source>
</reference>
<feature type="transmembrane region" description="Helical" evidence="9">
    <location>
        <begin position="21"/>
        <end position="41"/>
    </location>
</feature>
<evidence type="ECO:0000256" key="9">
    <source>
        <dbReference type="SAM" id="Phobius"/>
    </source>
</evidence>
<evidence type="ECO:0000259" key="10">
    <source>
        <dbReference type="Pfam" id="PF04290"/>
    </source>
</evidence>
<evidence type="ECO:0000313" key="12">
    <source>
        <dbReference type="Proteomes" id="UP000029585"/>
    </source>
</evidence>
<comment type="subcellular location">
    <subcellularLocation>
        <location evidence="1">Cell inner membrane</location>
        <topology evidence="1">Multi-pass membrane protein</topology>
    </subcellularLocation>
</comment>
<dbReference type="PANTHER" id="PTHR35011">
    <property type="entry name" value="2,3-DIKETO-L-GULONATE TRAP TRANSPORTER SMALL PERMEASE PROTEIN YIAM"/>
    <property type="match status" value="1"/>
</dbReference>
<evidence type="ECO:0000256" key="3">
    <source>
        <dbReference type="ARBA" id="ARBA00022475"/>
    </source>
</evidence>
<evidence type="ECO:0000256" key="7">
    <source>
        <dbReference type="ARBA" id="ARBA00023136"/>
    </source>
</evidence>
<dbReference type="Proteomes" id="UP000029585">
    <property type="component" value="Unassembled WGS sequence"/>
</dbReference>
<feature type="transmembrane region" description="Helical" evidence="9">
    <location>
        <begin position="131"/>
        <end position="150"/>
    </location>
</feature>
<keyword evidence="5 9" id="KW-0812">Transmembrane</keyword>
<evidence type="ECO:0000256" key="8">
    <source>
        <dbReference type="ARBA" id="ARBA00038436"/>
    </source>
</evidence>
<evidence type="ECO:0000256" key="4">
    <source>
        <dbReference type="ARBA" id="ARBA00022519"/>
    </source>
</evidence>
<keyword evidence="2" id="KW-0813">Transport</keyword>
<dbReference type="PANTHER" id="PTHR35011:SF11">
    <property type="entry name" value="TRAP TRANSPORTER SMALL PERMEASE PROTEIN"/>
    <property type="match status" value="1"/>
</dbReference>
<dbReference type="GO" id="GO:0015740">
    <property type="term" value="P:C4-dicarboxylate transport"/>
    <property type="evidence" value="ECO:0007669"/>
    <property type="project" value="TreeGrafter"/>
</dbReference>
<dbReference type="AlphaFoldDB" id="A0A096DHN4"/>
<dbReference type="GO" id="GO:0005886">
    <property type="term" value="C:plasma membrane"/>
    <property type="evidence" value="ECO:0007669"/>
    <property type="project" value="UniProtKB-SubCell"/>
</dbReference>
<dbReference type="Pfam" id="PF04290">
    <property type="entry name" value="DctQ"/>
    <property type="match status" value="1"/>
</dbReference>
<keyword evidence="4" id="KW-0997">Cell inner membrane</keyword>
<dbReference type="eggNOG" id="COG3090">
    <property type="taxonomic scope" value="Bacteria"/>
</dbReference>
<name>A0A096DHN4_FLAPL</name>
<protein>
    <recommendedName>
        <fullName evidence="10">Tripartite ATP-independent periplasmic transporters DctQ component domain-containing protein</fullName>
    </recommendedName>
</protein>
<dbReference type="HOGENOM" id="CLU_086356_3_1_9"/>
<feature type="transmembrane region" description="Helical" evidence="9">
    <location>
        <begin position="53"/>
        <end position="70"/>
    </location>
</feature>
<gene>
    <name evidence="11" type="ORF">HMPREF9460_00478</name>
</gene>
<dbReference type="GO" id="GO:0022857">
    <property type="term" value="F:transmembrane transporter activity"/>
    <property type="evidence" value="ECO:0007669"/>
    <property type="project" value="TreeGrafter"/>
</dbReference>
<feature type="domain" description="Tripartite ATP-independent periplasmic transporters DctQ component" evidence="10">
    <location>
        <begin position="27"/>
        <end position="156"/>
    </location>
</feature>
<sequence>MRTEKNWAKEMLMHFETYIGLAAFIFITVILTVQVVGRYIFGQSWAWIEETSVIAFVIMIYCGVSGAVTTRQNMRIDMVLTVVPFMAKKVLMILDTIINAVFVGWLSYYLYEIIQNMLQLNQVYSVTRIPRVSIYIFLTLMLILSIIRSVQEVIKLAGEKEKELGKSKPAFDLDAIWEEGKAARDAYFAQQKLKGTEGSDK</sequence>
<organism evidence="11 12">
    <name type="scientific">Flavonifractor plautii 1_3_50AFAA</name>
    <dbReference type="NCBI Taxonomy" id="742738"/>
    <lineage>
        <taxon>Bacteria</taxon>
        <taxon>Bacillati</taxon>
        <taxon>Bacillota</taxon>
        <taxon>Clostridia</taxon>
        <taxon>Eubacteriales</taxon>
        <taxon>Oscillospiraceae</taxon>
        <taxon>Flavonifractor</taxon>
    </lineage>
</organism>
<dbReference type="InterPro" id="IPR055348">
    <property type="entry name" value="DctQ"/>
</dbReference>
<comment type="caution">
    <text evidence="11">The sequence shown here is derived from an EMBL/GenBank/DDBJ whole genome shotgun (WGS) entry which is preliminary data.</text>
</comment>